<proteinExistence type="inferred from homology"/>
<dbReference type="OrthoDB" id="9795626at2"/>
<dbReference type="InterPro" id="IPR038729">
    <property type="entry name" value="Rad50/SbcC_AAA"/>
</dbReference>
<dbReference type="Pfam" id="PF13476">
    <property type="entry name" value="AAA_23"/>
    <property type="match status" value="1"/>
</dbReference>
<comment type="similarity">
    <text evidence="1">Belongs to the SMC family. SbcC subfamily.</text>
</comment>
<dbReference type="GO" id="GO:0016887">
    <property type="term" value="F:ATP hydrolysis activity"/>
    <property type="evidence" value="ECO:0007669"/>
    <property type="project" value="InterPro"/>
</dbReference>
<evidence type="ECO:0000256" key="3">
    <source>
        <dbReference type="ARBA" id="ARBA00013368"/>
    </source>
</evidence>
<feature type="region of interest" description="Disordered" evidence="5">
    <location>
        <begin position="186"/>
        <end position="206"/>
    </location>
</feature>
<dbReference type="RefSeq" id="WP_058846742.1">
    <property type="nucleotide sequence ID" value="NZ_LOCL01000028.1"/>
</dbReference>
<dbReference type="PANTHER" id="PTHR32114:SF2">
    <property type="entry name" value="ABC TRANSPORTER ABCH.3"/>
    <property type="match status" value="1"/>
</dbReference>
<evidence type="ECO:0000259" key="6">
    <source>
        <dbReference type="Pfam" id="PF13476"/>
    </source>
</evidence>
<keyword evidence="4" id="KW-0175">Coiled coil</keyword>
<comment type="subunit">
    <text evidence="2">Heterodimer of SbcC and SbcD.</text>
</comment>
<reference evidence="7 8" key="1">
    <citation type="submission" date="2015-12" db="EMBL/GenBank/DDBJ databases">
        <title>Draft genome sequence of Streptomyces silvensis ATCC 53525, a producer of novel hormone antagonists.</title>
        <authorList>
            <person name="Johnston C.W."/>
            <person name="Li Y."/>
            <person name="Magarvey N.A."/>
        </authorList>
    </citation>
    <scope>NUCLEOTIDE SEQUENCE [LARGE SCALE GENOMIC DNA]</scope>
    <source>
        <strain evidence="7 8">ATCC 53525</strain>
    </source>
</reference>
<feature type="coiled-coil region" evidence="4">
    <location>
        <begin position="482"/>
        <end position="534"/>
    </location>
</feature>
<comment type="caution">
    <text evidence="7">The sequence shown here is derived from an EMBL/GenBank/DDBJ whole genome shotgun (WGS) entry which is preliminary data.</text>
</comment>
<dbReference type="InterPro" id="IPR027417">
    <property type="entry name" value="P-loop_NTPase"/>
</dbReference>
<dbReference type="PANTHER" id="PTHR32114">
    <property type="entry name" value="ABC TRANSPORTER ABCH.3"/>
    <property type="match status" value="1"/>
</dbReference>
<evidence type="ECO:0000256" key="2">
    <source>
        <dbReference type="ARBA" id="ARBA00011322"/>
    </source>
</evidence>
<evidence type="ECO:0000313" key="8">
    <source>
        <dbReference type="Proteomes" id="UP000054804"/>
    </source>
</evidence>
<dbReference type="STRING" id="1765722.AT728_22205"/>
<dbReference type="Gene3D" id="3.40.50.300">
    <property type="entry name" value="P-loop containing nucleotide triphosphate hydrolases"/>
    <property type="match status" value="2"/>
</dbReference>
<gene>
    <name evidence="7" type="ORF">AT728_22205</name>
</gene>
<evidence type="ECO:0000313" key="7">
    <source>
        <dbReference type="EMBL" id="KUF19252.1"/>
    </source>
</evidence>
<feature type="domain" description="Rad50/SbcC-type AAA" evidence="6">
    <location>
        <begin position="5"/>
        <end position="195"/>
    </location>
</feature>
<feature type="compositionally biased region" description="Basic and acidic residues" evidence="5">
    <location>
        <begin position="345"/>
        <end position="359"/>
    </location>
</feature>
<dbReference type="Proteomes" id="UP000054804">
    <property type="component" value="Unassembled WGS sequence"/>
</dbReference>
<dbReference type="EMBL" id="LOCL01000028">
    <property type="protein sequence ID" value="KUF19252.1"/>
    <property type="molecule type" value="Genomic_DNA"/>
</dbReference>
<protein>
    <recommendedName>
        <fullName evidence="3">Nuclease SbcCD subunit C</fullName>
    </recommendedName>
</protein>
<sequence>MKIVSLTFSGLRSYPGTCGPLDFTGKSLVGILGDTGAGKTSLLEAITAGLYGRCSWTDRAAQLRADDSPTMMIDLTFAVDGRQWRVHRVFHETRPTQARLTGPDNKNIDGVRAVDDAIRSLIGIDYATFHSSVLIPQGRFGELLNANDAERTRILKSIFGVEELHRVRQLALDAASHLNELLHQAERENDRLHEDPRAQAVSARERHDQALGVAADLDNRRSQLRRLRTEAARAKQHARLSAGAAAALQERRISDYHRTTEGVQQAQAELQRLEDKIAAAESTAQADLETVTSQQNEADSAGLAAAVLAAAAQVLSDVPRRLTTLEQEESAHTRLLTELETEEEALSRRAADLDDEDRRADALRSRVRDGEDEAADAGETLQMLTDAVRAGVEAAGALAQQRAAQATTDHKLTALLQAPPADTLDAARTELRRAQGMLEDTRRREAAHAAGSGLVAGDGCPVCVQPLPGDYRPPQPQDADTLARAETAVEAAMAALTAAEREHTRHTHEVELLRAALSEQRRKVQQATDRLQAALPPLHAHALRLAAQTAHPQSATYAKEVEDTAAAAFFALADPATPADHREAALHALLGEPRDRVTQLQETVVADRAELTQAETALAAKRASLTADTRAADRSRTQAQQAQHHLAERRLSVLASLSSLPGPIRAHLPQQPDLPTAHDLEAATQAVRQEQDRHEELAERHAELRTLLQSLLAEREKLAERRRCEVTEPLHRLEAGLHRWADSARSAAELIEEGQRPALTRPHGTGDATTTQEYAAALETFTTRLLASLDEHETVARAAMADLAAQLAVHADALAATYPCIAAALIAPGTDPLGPELLDSLTSQAGTLRSEAARALREEQDALSQIPHKDRLMTAIDAGQRQKAAWQTVAAHLTDGKFPGHLTDLRTRALLAHGSELLQQLSGGRLGFADNFDIVNLGSHNRRSSRTLSGGETFQASLALSLALMEMHSRSGTRLESLFLDEGFGTLDTAALDSALQVLRTQVGPDKLLAVISHLRPVAETVNDVLWVEKDHRGSRARWLTAAERDSLVRDDLYNLTDPA</sequence>
<feature type="coiled-coil region" evidence="4">
    <location>
        <begin position="680"/>
        <end position="721"/>
    </location>
</feature>
<keyword evidence="8" id="KW-1185">Reference proteome</keyword>
<evidence type="ECO:0000256" key="5">
    <source>
        <dbReference type="SAM" id="MobiDB-lite"/>
    </source>
</evidence>
<dbReference type="GO" id="GO:0006302">
    <property type="term" value="P:double-strand break repair"/>
    <property type="evidence" value="ECO:0007669"/>
    <property type="project" value="InterPro"/>
</dbReference>
<feature type="region of interest" description="Disordered" evidence="5">
    <location>
        <begin position="333"/>
        <end position="359"/>
    </location>
</feature>
<dbReference type="Pfam" id="PF13558">
    <property type="entry name" value="SbcC_Walker_B"/>
    <property type="match status" value="1"/>
</dbReference>
<name>A0A0W7X935_9ACTN</name>
<accession>A0A0W7X935</accession>
<organism evidence="7 8">
    <name type="scientific">Streptomyces silvensis</name>
    <dbReference type="NCBI Taxonomy" id="1765722"/>
    <lineage>
        <taxon>Bacteria</taxon>
        <taxon>Bacillati</taxon>
        <taxon>Actinomycetota</taxon>
        <taxon>Actinomycetes</taxon>
        <taxon>Kitasatosporales</taxon>
        <taxon>Streptomycetaceae</taxon>
        <taxon>Streptomyces</taxon>
    </lineage>
</organism>
<evidence type="ECO:0000256" key="1">
    <source>
        <dbReference type="ARBA" id="ARBA00006930"/>
    </source>
</evidence>
<evidence type="ECO:0000256" key="4">
    <source>
        <dbReference type="SAM" id="Coils"/>
    </source>
</evidence>
<dbReference type="AlphaFoldDB" id="A0A0W7X935"/>
<dbReference type="SUPFAM" id="SSF52540">
    <property type="entry name" value="P-loop containing nucleoside triphosphate hydrolases"/>
    <property type="match status" value="1"/>
</dbReference>